<evidence type="ECO:0000313" key="1">
    <source>
        <dbReference type="EMBL" id="CAG7827111.1"/>
    </source>
</evidence>
<feature type="non-terminal residue" evidence="1">
    <location>
        <position position="185"/>
    </location>
</feature>
<reference evidence="1" key="1">
    <citation type="submission" date="2021-06" db="EMBL/GenBank/DDBJ databases">
        <authorList>
            <person name="Hodson N. C."/>
            <person name="Mongue J. A."/>
            <person name="Jaron S. K."/>
        </authorList>
    </citation>
    <scope>NUCLEOTIDE SEQUENCE</scope>
</reference>
<name>A0A8J2PTC4_9HEXA</name>
<organism evidence="1 2">
    <name type="scientific">Allacma fusca</name>
    <dbReference type="NCBI Taxonomy" id="39272"/>
    <lineage>
        <taxon>Eukaryota</taxon>
        <taxon>Metazoa</taxon>
        <taxon>Ecdysozoa</taxon>
        <taxon>Arthropoda</taxon>
        <taxon>Hexapoda</taxon>
        <taxon>Collembola</taxon>
        <taxon>Symphypleona</taxon>
        <taxon>Sminthuridae</taxon>
        <taxon>Allacma</taxon>
    </lineage>
</organism>
<keyword evidence="2" id="KW-1185">Reference proteome</keyword>
<evidence type="ECO:0000313" key="2">
    <source>
        <dbReference type="Proteomes" id="UP000708208"/>
    </source>
</evidence>
<proteinExistence type="predicted"/>
<comment type="caution">
    <text evidence="1">The sequence shown here is derived from an EMBL/GenBank/DDBJ whole genome shotgun (WGS) entry which is preliminary data.</text>
</comment>
<gene>
    <name evidence="1" type="ORF">AFUS01_LOCUS37117</name>
</gene>
<dbReference type="Proteomes" id="UP000708208">
    <property type="component" value="Unassembled WGS sequence"/>
</dbReference>
<dbReference type="PANTHER" id="PTHR10773">
    <property type="entry name" value="DNA-DIRECTED RNA POLYMERASES I, II, AND III SUBUNIT RPABC2"/>
    <property type="match status" value="1"/>
</dbReference>
<sequence length="185" mass="21366">MFAKVFLEDLPKQESHYCRSSSLKLYLEPVFGTFAKLFSVYKETCSSEDQRTVSCTSLKSAFDSLNLSLTIPKKDLCNTCELFKVNEIPAEDFKKHQMKKDRARSEKLFDKSMFEKHGYHVLTVDLQGVKQAPMFNANCIYFKSKLNVYNYTIFDIGSHDVRCYFWNETEGGLVASVFATCLIDY</sequence>
<dbReference type="EMBL" id="CAJVCH010542313">
    <property type="protein sequence ID" value="CAG7827111.1"/>
    <property type="molecule type" value="Genomic_DNA"/>
</dbReference>
<dbReference type="AlphaFoldDB" id="A0A8J2PTC4"/>
<dbReference type="PANTHER" id="PTHR10773:SF19">
    <property type="match status" value="1"/>
</dbReference>
<dbReference type="OrthoDB" id="7367179at2759"/>
<accession>A0A8J2PTC4</accession>
<protein>
    <submittedName>
        <fullName evidence="1">Uncharacterized protein</fullName>
    </submittedName>
</protein>